<dbReference type="AlphaFoldDB" id="A0A0A7RZ63"/>
<dbReference type="InterPro" id="IPR043088">
    <property type="entry name" value="Adhesin_E"/>
</dbReference>
<organism evidence="3 4">
    <name type="scientific">Frischella perrara</name>
    <dbReference type="NCBI Taxonomy" id="1267021"/>
    <lineage>
        <taxon>Bacteria</taxon>
        <taxon>Pseudomonadati</taxon>
        <taxon>Pseudomonadota</taxon>
        <taxon>Gammaproteobacteria</taxon>
        <taxon>Orbales</taxon>
        <taxon>Orbaceae</taxon>
        <taxon>Frischella</taxon>
    </lineage>
</organism>
<feature type="domain" description="Surface-adhesin protein E-like" evidence="2">
    <location>
        <begin position="56"/>
        <end position="164"/>
    </location>
</feature>
<evidence type="ECO:0000256" key="1">
    <source>
        <dbReference type="SAM" id="SignalP"/>
    </source>
</evidence>
<dbReference type="STRING" id="1267021.FPB0191_00760"/>
<keyword evidence="1" id="KW-0732">Signal</keyword>
<dbReference type="OrthoDB" id="7066779at2"/>
<evidence type="ECO:0000313" key="4">
    <source>
        <dbReference type="Proteomes" id="UP000030901"/>
    </source>
</evidence>
<dbReference type="Gene3D" id="2.40.128.710">
    <property type="entry name" value="Surface-adhesin protein E"/>
    <property type="match status" value="1"/>
</dbReference>
<feature type="signal peptide" evidence="1">
    <location>
        <begin position="1"/>
        <end position="25"/>
    </location>
</feature>
<dbReference type="RefSeq" id="WP_039104141.1">
    <property type="nucleotide sequence ID" value="NZ_CAMPDX010000006.1"/>
</dbReference>
<dbReference type="EMBL" id="CP009056">
    <property type="protein sequence ID" value="AJA44589.1"/>
    <property type="molecule type" value="Genomic_DNA"/>
</dbReference>
<dbReference type="HOGENOM" id="CLU_1576195_0_0_6"/>
<feature type="chain" id="PRO_5002033177" description="Surface-adhesin protein E-like domain-containing protein" evidence="1">
    <location>
        <begin position="26"/>
        <end position="169"/>
    </location>
</feature>
<protein>
    <recommendedName>
        <fullName evidence="2">Surface-adhesin protein E-like domain-containing protein</fullName>
    </recommendedName>
</protein>
<sequence length="169" mass="19400">MKKSSYLLQIVMIFSIIGTSHFTFANNTDQIEQNSSLKDPRVPTRYLPIEKLYQSGSVGFSFVDRKSVKLHPYNPLIRTYSRITNYSPALSQDKEGSEEGFSYHSIVVQEYVNCHNFEYAKGITQFYENNFGEGQLENSTHEINRLISTESGTKERRNLQVICALPLND</sequence>
<accession>A0A0A7RZ63</accession>
<evidence type="ECO:0000259" key="2">
    <source>
        <dbReference type="Pfam" id="PF16747"/>
    </source>
</evidence>
<name>A0A0A7RZ63_FRIPE</name>
<dbReference type="Proteomes" id="UP000030901">
    <property type="component" value="Chromosome"/>
</dbReference>
<evidence type="ECO:0000313" key="3">
    <source>
        <dbReference type="EMBL" id="AJA44589.1"/>
    </source>
</evidence>
<dbReference type="KEGG" id="fpp:FPB0191_00760"/>
<reference evidence="3 4" key="1">
    <citation type="journal article" date="2014" name="Appl. Environ. Microbiol.">
        <title>Gut symbionts from distinct hosts exhibit genotoxic activity via divergent colibactin biosynthetic pathways.</title>
        <authorList>
            <person name="Engel P."/>
            <person name="Vizcaino M.I."/>
            <person name="Crawford J.M."/>
        </authorList>
    </citation>
    <scope>NUCLEOTIDE SEQUENCE [LARGE SCALE GENOMIC DNA]</scope>
    <source>
        <strain evidence="3 4">PEB0191</strain>
    </source>
</reference>
<keyword evidence="4" id="KW-1185">Reference proteome</keyword>
<gene>
    <name evidence="3" type="ORF">FPB0191_00760</name>
</gene>
<dbReference type="InterPro" id="IPR031939">
    <property type="entry name" value="Adhesin_E-like"/>
</dbReference>
<proteinExistence type="predicted"/>
<dbReference type="Pfam" id="PF16747">
    <property type="entry name" value="Adhesin_E"/>
    <property type="match status" value="1"/>
</dbReference>